<dbReference type="HOGENOM" id="CLU_1560523_0_0_10"/>
<proteinExistence type="predicted"/>
<protein>
    <submittedName>
        <fullName evidence="1">Uncharacterized protein</fullName>
    </submittedName>
</protein>
<name>C6VZQ7_DYAFD</name>
<reference evidence="1 2" key="1">
    <citation type="journal article" date="2009" name="Stand. Genomic Sci.">
        <title>Complete genome sequence of Dyadobacter fermentans type strain (NS114).</title>
        <authorList>
            <person name="Lang E."/>
            <person name="Lapidus A."/>
            <person name="Chertkov O."/>
            <person name="Brettin T."/>
            <person name="Detter J.C."/>
            <person name="Han C."/>
            <person name="Copeland A."/>
            <person name="Glavina Del Rio T."/>
            <person name="Nolan M."/>
            <person name="Chen F."/>
            <person name="Lucas S."/>
            <person name="Tice H."/>
            <person name="Cheng J.F."/>
            <person name="Land M."/>
            <person name="Hauser L."/>
            <person name="Chang Y.J."/>
            <person name="Jeffries C.D."/>
            <person name="Kopitz M."/>
            <person name="Bruce D."/>
            <person name="Goodwin L."/>
            <person name="Pitluck S."/>
            <person name="Ovchinnikova G."/>
            <person name="Pati A."/>
            <person name="Ivanova N."/>
            <person name="Mavrommatis K."/>
            <person name="Chen A."/>
            <person name="Palaniappan K."/>
            <person name="Chain P."/>
            <person name="Bristow J."/>
            <person name="Eisen J.A."/>
            <person name="Markowitz V."/>
            <person name="Hugenholtz P."/>
            <person name="Goker M."/>
            <person name="Rohde M."/>
            <person name="Kyrpides N.C."/>
            <person name="Klenk H.P."/>
        </authorList>
    </citation>
    <scope>NUCLEOTIDE SEQUENCE [LARGE SCALE GENOMIC DNA]</scope>
    <source>
        <strain evidence="2">ATCC 700827 / DSM 18053 / CIP 107007 / KCTC 52180 / NS114</strain>
    </source>
</reference>
<keyword evidence="2" id="KW-1185">Reference proteome</keyword>
<accession>C6VZQ7</accession>
<sequence>MNIHRLVVAVVFICAFGCKEKEVYPAETQQGLNTFGVKIDGKKWHPNQKLGIIVPDRLSGEYHKQDGILGVTATRDGNDEIIVLTIVGATKPGNYTFNSDSSRSTSTHLGGNEVDDEYRLFPGGINEVNITKLDTINKVVAGTFKIQLKGVKNQTIKNLTDGVFDIKCQTY</sequence>
<gene>
    <name evidence="1" type="ordered locus">Dfer_2316</name>
</gene>
<dbReference type="OrthoDB" id="949867at2"/>
<dbReference type="EMBL" id="CP001619">
    <property type="protein sequence ID" value="ACT93535.1"/>
    <property type="molecule type" value="Genomic_DNA"/>
</dbReference>
<evidence type="ECO:0000313" key="2">
    <source>
        <dbReference type="Proteomes" id="UP000002011"/>
    </source>
</evidence>
<dbReference type="Proteomes" id="UP000002011">
    <property type="component" value="Chromosome"/>
</dbReference>
<dbReference type="KEGG" id="dfe:Dfer_2316"/>
<dbReference type="AlphaFoldDB" id="C6VZQ7"/>
<organism evidence="1 2">
    <name type="scientific">Dyadobacter fermentans (strain ATCC 700827 / DSM 18053 / CIP 107007 / KCTC 52180 / NS114)</name>
    <dbReference type="NCBI Taxonomy" id="471854"/>
    <lineage>
        <taxon>Bacteria</taxon>
        <taxon>Pseudomonadati</taxon>
        <taxon>Bacteroidota</taxon>
        <taxon>Cytophagia</taxon>
        <taxon>Cytophagales</taxon>
        <taxon>Spirosomataceae</taxon>
        <taxon>Dyadobacter</taxon>
    </lineage>
</organism>
<evidence type="ECO:0000313" key="1">
    <source>
        <dbReference type="EMBL" id="ACT93535.1"/>
    </source>
</evidence>
<dbReference type="RefSeq" id="WP_015811785.1">
    <property type="nucleotide sequence ID" value="NC_013037.1"/>
</dbReference>